<evidence type="ECO:0000256" key="1">
    <source>
        <dbReference type="ARBA" id="ARBA00022468"/>
    </source>
</evidence>
<dbReference type="SUPFAM" id="SSF57863">
    <property type="entry name" value="ArfGap/RecO-like zinc finger"/>
    <property type="match status" value="1"/>
</dbReference>
<feature type="region of interest" description="Disordered" evidence="6">
    <location>
        <begin position="239"/>
        <end position="261"/>
    </location>
</feature>
<evidence type="ECO:0000313" key="8">
    <source>
        <dbReference type="EMBL" id="KAG5470559.1"/>
    </source>
</evidence>
<evidence type="ECO:0000313" key="9">
    <source>
        <dbReference type="Proteomes" id="UP000673552"/>
    </source>
</evidence>
<dbReference type="Gene3D" id="1.10.220.150">
    <property type="entry name" value="Arf GTPase activating protein"/>
    <property type="match status" value="1"/>
</dbReference>
<feature type="region of interest" description="Disordered" evidence="6">
    <location>
        <begin position="356"/>
        <end position="430"/>
    </location>
</feature>
<evidence type="ECO:0000259" key="7">
    <source>
        <dbReference type="PROSITE" id="PS50115"/>
    </source>
</evidence>
<keyword evidence="2" id="KW-0479">Metal-binding</keyword>
<dbReference type="InterPro" id="IPR001164">
    <property type="entry name" value="ArfGAP_dom"/>
</dbReference>
<feature type="compositionally biased region" description="Basic residues" evidence="6">
    <location>
        <begin position="311"/>
        <end position="322"/>
    </location>
</feature>
<dbReference type="GO" id="GO:0005096">
    <property type="term" value="F:GTPase activator activity"/>
    <property type="evidence" value="ECO:0007669"/>
    <property type="project" value="UniProtKB-KW"/>
</dbReference>
<gene>
    <name evidence="8" type="ORF">LSCM1_01803</name>
</gene>
<dbReference type="EMBL" id="JAFEUZ010000032">
    <property type="protein sequence ID" value="KAG5470559.1"/>
    <property type="molecule type" value="Genomic_DNA"/>
</dbReference>
<comment type="caution">
    <text evidence="8">The sequence shown here is derived from an EMBL/GenBank/DDBJ whole genome shotgun (WGS) entry which is preliminary data.</text>
</comment>
<organism evidence="8 9">
    <name type="scientific">Leishmania martiniquensis</name>
    <dbReference type="NCBI Taxonomy" id="1580590"/>
    <lineage>
        <taxon>Eukaryota</taxon>
        <taxon>Discoba</taxon>
        <taxon>Euglenozoa</taxon>
        <taxon>Kinetoplastea</taxon>
        <taxon>Metakinetoplastina</taxon>
        <taxon>Trypanosomatida</taxon>
        <taxon>Trypanosomatidae</taxon>
        <taxon>Leishmaniinae</taxon>
        <taxon>Leishmania</taxon>
    </lineage>
</organism>
<proteinExistence type="predicted"/>
<dbReference type="GO" id="GO:0005737">
    <property type="term" value="C:cytoplasm"/>
    <property type="evidence" value="ECO:0007669"/>
    <property type="project" value="TreeGrafter"/>
</dbReference>
<dbReference type="PRINTS" id="PR00405">
    <property type="entry name" value="REVINTRACTNG"/>
</dbReference>
<dbReference type="AlphaFoldDB" id="A0A836GEB1"/>
<dbReference type="SMART" id="SM00105">
    <property type="entry name" value="ArfGap"/>
    <property type="match status" value="1"/>
</dbReference>
<dbReference type="GeneID" id="92511915"/>
<dbReference type="CDD" id="cd08204">
    <property type="entry name" value="ArfGap"/>
    <property type="match status" value="1"/>
</dbReference>
<evidence type="ECO:0000256" key="6">
    <source>
        <dbReference type="SAM" id="MobiDB-lite"/>
    </source>
</evidence>
<keyword evidence="3 5" id="KW-0863">Zinc-finger</keyword>
<accession>A0A836GEB1</accession>
<dbReference type="InterPro" id="IPR051718">
    <property type="entry name" value="ARF_GTPase-activating"/>
</dbReference>
<protein>
    <recommendedName>
        <fullName evidence="7">Arf-GAP domain-containing protein</fullName>
    </recommendedName>
</protein>
<feature type="domain" description="Arf-GAP" evidence="7">
    <location>
        <begin position="13"/>
        <end position="137"/>
    </location>
</feature>
<dbReference type="GO" id="GO:0008270">
    <property type="term" value="F:zinc ion binding"/>
    <property type="evidence" value="ECO:0007669"/>
    <property type="project" value="UniProtKB-KW"/>
</dbReference>
<dbReference type="KEGG" id="lmat:92511915"/>
<name>A0A836GEB1_9TRYP</name>
<feature type="region of interest" description="Disordered" evidence="6">
    <location>
        <begin position="451"/>
        <end position="486"/>
    </location>
</feature>
<keyword evidence="1" id="KW-0343">GTPase activation</keyword>
<evidence type="ECO:0000256" key="3">
    <source>
        <dbReference type="ARBA" id="ARBA00022771"/>
    </source>
</evidence>
<dbReference type="PROSITE" id="PS50115">
    <property type="entry name" value="ARFGAP"/>
    <property type="match status" value="1"/>
</dbReference>
<dbReference type="FunFam" id="1.10.220.150:FF:000009">
    <property type="entry name" value="stromal membrane-associated protein 1 isoform X1"/>
    <property type="match status" value="1"/>
</dbReference>
<evidence type="ECO:0000256" key="2">
    <source>
        <dbReference type="ARBA" id="ARBA00022723"/>
    </source>
</evidence>
<sequence length="733" mass="78600">MASIKRQSKEVQDQRLRQLLALLKQPYNNECMDCCARNPTWASVNLGIFICIRCSGLHRQLGVHISKVKSCTMDLWEPEQIAFMSSMGNQRAKRAFEATIPASYVKPAEREASANVMKWIRLKYVQRRYYRPLPPPTAGATVEATVEAPKDVKQTTHALGDVPAGPRAQLKAPKKAAVKAAPPTFPSVEAAPAVAEVPHPALDANTFPQAVFGASCVSPQREAAIFDWLRTIVPSASQEELLSPPASPAQPTSAAQNPVSHGVSSMADVVFEQPSPSTSLTPIATIGIAENGTASPMPTTAPHEAANTGAKVKRRRPAKRKPPVLLSEPVEAVALTAAVPVEAVVAAPVNRERVVTPTSELHQDPFADTEQAARAPSVAETGPHQEAGVRARPHRRGRKQASPEDAVASDAVPSEPSFPLVASSQGASLPPPLLAQSAQWEMARVDPRRLSPHVTDTKESPAQGGCKLHGCDSQLLPKSSMRRPTPQQAPRLAHELGSGVAFRTANEMDVSPPLSTQEPMALTTASPSAVVATTPPEQFTPCVPPLTGSRCTQHAAAISSSSSFWRLPVAARAAPTVVRASLTLPSPGAPAHLREGAWQTGPPMKASSQPHRRGSWQRVVLWPPTLDEGTHVPHADPRPSRAPLSGALPACPPAFGRAMAAPSRRAFAHYRGSLLSPVFEDGDTEFQASPPSPLRRLPTDNTATSNSMLRMQQHLEERLRVLKERFLQKSPRC</sequence>
<evidence type="ECO:0000256" key="5">
    <source>
        <dbReference type="PROSITE-ProRule" id="PRU00288"/>
    </source>
</evidence>
<dbReference type="OrthoDB" id="10266696at2759"/>
<keyword evidence="9" id="KW-1185">Reference proteome</keyword>
<feature type="region of interest" description="Disordered" evidence="6">
    <location>
        <begin position="293"/>
        <end position="322"/>
    </location>
</feature>
<dbReference type="Proteomes" id="UP000673552">
    <property type="component" value="Chromosome 32"/>
</dbReference>
<reference evidence="8 9" key="1">
    <citation type="submission" date="2021-03" db="EMBL/GenBank/DDBJ databases">
        <title>Leishmania (Mundinia) martiniquensis Genome sequencing and assembly.</title>
        <authorList>
            <person name="Almutairi H."/>
            <person name="Gatherer D."/>
        </authorList>
    </citation>
    <scope>NUCLEOTIDE SEQUENCE [LARGE SCALE GENOMIC DNA]</scope>
    <source>
        <strain evidence="8">LSCM1</strain>
    </source>
</reference>
<dbReference type="InterPro" id="IPR037278">
    <property type="entry name" value="ARFGAP/RecO"/>
</dbReference>
<dbReference type="RefSeq" id="XP_067175952.1">
    <property type="nucleotide sequence ID" value="XM_067319403.1"/>
</dbReference>
<evidence type="ECO:0000256" key="4">
    <source>
        <dbReference type="ARBA" id="ARBA00022833"/>
    </source>
</evidence>
<keyword evidence="4" id="KW-0862">Zinc</keyword>
<dbReference type="PANTHER" id="PTHR45705">
    <property type="entry name" value="FI20236P1"/>
    <property type="match status" value="1"/>
</dbReference>
<dbReference type="PANTHER" id="PTHR45705:SF1">
    <property type="entry name" value="FI20236P1"/>
    <property type="match status" value="1"/>
</dbReference>
<dbReference type="InterPro" id="IPR038508">
    <property type="entry name" value="ArfGAP_dom_sf"/>
</dbReference>
<dbReference type="Pfam" id="PF01412">
    <property type="entry name" value="ArfGap"/>
    <property type="match status" value="1"/>
</dbReference>